<sequence length="325" mass="37016">MMLNIPAFETQIRGFDRNEVADYIARLHHEIEILQDHAKSLNAVKAQAGSDCEQLMAEVTRLQNDLVRRTADADTKRRELIAELAQLRGQFEQATEPVDAVAGMSERIARMLRIASEEARRTQDLARREAESLTEELREQLVAAKYHRDATNHAMAELHAAANARRAKILEMTTAEADEILRLAHEERDRIAQETEAAERSRRAVYRRLAEEDERTRLAAQEALDEQVKLAWEEDERNRRESQHWLDQQLKAAWERAEATIDELDKAARSEAAVRIATAEREAGMLGERAQREVSLLKRERGGIVADLDEIRNWIDTAVGDDAAG</sequence>
<accession>A0A9X7ZEY3</accession>
<gene>
    <name evidence="1" type="ORF">K3U94_12085</name>
</gene>
<dbReference type="AlphaFoldDB" id="A0A9X7ZEY3"/>
<protein>
    <submittedName>
        <fullName evidence="1">Uncharacterized protein</fullName>
    </submittedName>
</protein>
<name>A0A9X7ZEY3_9MYCO</name>
<evidence type="ECO:0000313" key="2">
    <source>
        <dbReference type="Proteomes" id="UP000825008"/>
    </source>
</evidence>
<evidence type="ECO:0000313" key="1">
    <source>
        <dbReference type="EMBL" id="QZA05827.1"/>
    </source>
</evidence>
<dbReference type="EMBL" id="CP080997">
    <property type="protein sequence ID" value="QZA05827.1"/>
    <property type="molecule type" value="Genomic_DNA"/>
</dbReference>
<dbReference type="Proteomes" id="UP000825008">
    <property type="component" value="Chromosome"/>
</dbReference>
<organism evidence="1 2">
    <name type="scientific">Mycolicibacter heraklionensis</name>
    <dbReference type="NCBI Taxonomy" id="512402"/>
    <lineage>
        <taxon>Bacteria</taxon>
        <taxon>Bacillati</taxon>
        <taxon>Actinomycetota</taxon>
        <taxon>Actinomycetes</taxon>
        <taxon>Mycobacteriales</taxon>
        <taxon>Mycobacteriaceae</taxon>
        <taxon>Mycolicibacter</taxon>
    </lineage>
</organism>
<proteinExistence type="predicted"/>
<dbReference type="KEGG" id="mher:K3U94_12085"/>
<reference evidence="1" key="1">
    <citation type="submission" date="2021-08" db="EMBL/GenBank/DDBJ databases">
        <title>Whole genome sequencing of non-tuberculosis mycobacteria type-strains.</title>
        <authorList>
            <person name="Igarashi Y."/>
            <person name="Osugi A."/>
            <person name="Mitarai S."/>
        </authorList>
    </citation>
    <scope>NUCLEOTIDE SEQUENCE</scope>
    <source>
        <strain evidence="1">JCM 30995</strain>
    </source>
</reference>